<protein>
    <recommendedName>
        <fullName evidence="5">RNA polymerase sigma factor 70 region 4 type 2 domain-containing protein</fullName>
    </recommendedName>
</protein>
<dbReference type="InterPro" id="IPR036388">
    <property type="entry name" value="WH-like_DNA-bd_sf"/>
</dbReference>
<keyword evidence="4" id="KW-0804">Transcription</keyword>
<dbReference type="AlphaFoldDB" id="A0A017TAZ2"/>
<evidence type="ECO:0000256" key="1">
    <source>
        <dbReference type="ARBA" id="ARBA00010641"/>
    </source>
</evidence>
<comment type="similarity">
    <text evidence="1">Belongs to the sigma-70 factor family. ECF subfamily.</text>
</comment>
<dbReference type="PANTHER" id="PTHR43133">
    <property type="entry name" value="RNA POLYMERASE ECF-TYPE SIGMA FACTO"/>
    <property type="match status" value="1"/>
</dbReference>
<dbReference type="Gene3D" id="1.10.10.10">
    <property type="entry name" value="Winged helix-like DNA-binding domain superfamily/Winged helix DNA-binding domain"/>
    <property type="match status" value="1"/>
</dbReference>
<dbReference type="Gene3D" id="1.10.1740.10">
    <property type="match status" value="1"/>
</dbReference>
<dbReference type="STRING" id="1192034.CAP_2237"/>
<dbReference type="InterPro" id="IPR013324">
    <property type="entry name" value="RNA_pol_sigma_r3/r4-like"/>
</dbReference>
<name>A0A017TAZ2_9BACT</name>
<feature type="domain" description="RNA polymerase sigma factor 70 region 4 type 2" evidence="5">
    <location>
        <begin position="99"/>
        <end position="149"/>
    </location>
</feature>
<evidence type="ECO:0000256" key="2">
    <source>
        <dbReference type="ARBA" id="ARBA00023015"/>
    </source>
</evidence>
<dbReference type="InterPro" id="IPR013325">
    <property type="entry name" value="RNA_pol_sigma_r2"/>
</dbReference>
<evidence type="ECO:0000313" key="7">
    <source>
        <dbReference type="Proteomes" id="UP000019678"/>
    </source>
</evidence>
<evidence type="ECO:0000313" key="6">
    <source>
        <dbReference type="EMBL" id="EYF06047.1"/>
    </source>
</evidence>
<dbReference type="EMBL" id="ASRX01000018">
    <property type="protein sequence ID" value="EYF06047.1"/>
    <property type="molecule type" value="Genomic_DNA"/>
</dbReference>
<evidence type="ECO:0000256" key="3">
    <source>
        <dbReference type="ARBA" id="ARBA00023082"/>
    </source>
</evidence>
<dbReference type="SUPFAM" id="SSF88946">
    <property type="entry name" value="Sigma2 domain of RNA polymerase sigma factors"/>
    <property type="match status" value="1"/>
</dbReference>
<gene>
    <name evidence="6" type="ORF">CAP_2237</name>
</gene>
<comment type="caution">
    <text evidence="6">The sequence shown here is derived from an EMBL/GenBank/DDBJ whole genome shotgun (WGS) entry which is preliminary data.</text>
</comment>
<sequence length="160" mass="17815">MPAIREKLPFYGVRTREVDDAAQEILIAAWRAVREGRFYVEPGIGLAAAVRRWMYGIAWRQASHFRGSAHQRREIPSGLALEFVADDGRDVDSQLEAREALRAVLDLPPVPREVMLLTGAGMTREETAAAMGSPQGTVASHLRQTRARLAKKLKLGERAR</sequence>
<keyword evidence="2" id="KW-0805">Transcription regulation</keyword>
<dbReference type="InterPro" id="IPR013249">
    <property type="entry name" value="RNA_pol_sigma70_r4_t2"/>
</dbReference>
<dbReference type="Proteomes" id="UP000019678">
    <property type="component" value="Unassembled WGS sequence"/>
</dbReference>
<organism evidence="6 7">
    <name type="scientific">Chondromyces apiculatus DSM 436</name>
    <dbReference type="NCBI Taxonomy" id="1192034"/>
    <lineage>
        <taxon>Bacteria</taxon>
        <taxon>Pseudomonadati</taxon>
        <taxon>Myxococcota</taxon>
        <taxon>Polyangia</taxon>
        <taxon>Polyangiales</taxon>
        <taxon>Polyangiaceae</taxon>
        <taxon>Chondromyces</taxon>
    </lineage>
</organism>
<dbReference type="eggNOG" id="COG1595">
    <property type="taxonomic scope" value="Bacteria"/>
</dbReference>
<dbReference type="GO" id="GO:0016987">
    <property type="term" value="F:sigma factor activity"/>
    <property type="evidence" value="ECO:0007669"/>
    <property type="project" value="UniProtKB-KW"/>
</dbReference>
<evidence type="ECO:0000259" key="5">
    <source>
        <dbReference type="Pfam" id="PF08281"/>
    </source>
</evidence>
<proteinExistence type="inferred from homology"/>
<keyword evidence="7" id="KW-1185">Reference proteome</keyword>
<dbReference type="Pfam" id="PF08281">
    <property type="entry name" value="Sigma70_r4_2"/>
    <property type="match status" value="1"/>
</dbReference>
<keyword evidence="3" id="KW-0731">Sigma factor</keyword>
<dbReference type="GO" id="GO:0003677">
    <property type="term" value="F:DNA binding"/>
    <property type="evidence" value="ECO:0007669"/>
    <property type="project" value="InterPro"/>
</dbReference>
<evidence type="ECO:0000256" key="4">
    <source>
        <dbReference type="ARBA" id="ARBA00023163"/>
    </source>
</evidence>
<dbReference type="SUPFAM" id="SSF88659">
    <property type="entry name" value="Sigma3 and sigma4 domains of RNA polymerase sigma factors"/>
    <property type="match status" value="1"/>
</dbReference>
<dbReference type="InterPro" id="IPR039425">
    <property type="entry name" value="RNA_pol_sigma-70-like"/>
</dbReference>
<reference evidence="6 7" key="1">
    <citation type="submission" date="2013-05" db="EMBL/GenBank/DDBJ databases">
        <title>Genome assembly of Chondromyces apiculatus DSM 436.</title>
        <authorList>
            <person name="Sharma G."/>
            <person name="Khatri I."/>
            <person name="Kaur C."/>
            <person name="Mayilraj S."/>
            <person name="Subramanian S."/>
        </authorList>
    </citation>
    <scope>NUCLEOTIDE SEQUENCE [LARGE SCALE GENOMIC DNA]</scope>
    <source>
        <strain evidence="6 7">DSM 436</strain>
    </source>
</reference>
<dbReference type="PANTHER" id="PTHR43133:SF46">
    <property type="entry name" value="RNA POLYMERASE SIGMA-70 FACTOR ECF SUBFAMILY"/>
    <property type="match status" value="1"/>
</dbReference>
<dbReference type="GO" id="GO:0006352">
    <property type="term" value="P:DNA-templated transcription initiation"/>
    <property type="evidence" value="ECO:0007669"/>
    <property type="project" value="InterPro"/>
</dbReference>
<accession>A0A017TAZ2</accession>